<evidence type="ECO:0000313" key="2">
    <source>
        <dbReference type="EMBL" id="EGD82829.1"/>
    </source>
</evidence>
<dbReference type="OrthoDB" id="270812at2759"/>
<evidence type="ECO:0000313" key="3">
    <source>
        <dbReference type="Proteomes" id="UP000007799"/>
    </source>
</evidence>
<dbReference type="AlphaFoldDB" id="F2UTE7"/>
<dbReference type="KEGG" id="sre:PTSG_11410"/>
<feature type="region of interest" description="Disordered" evidence="1">
    <location>
        <begin position="1"/>
        <end position="32"/>
    </location>
</feature>
<evidence type="ECO:0000256" key="1">
    <source>
        <dbReference type="SAM" id="MobiDB-lite"/>
    </source>
</evidence>
<dbReference type="Proteomes" id="UP000007799">
    <property type="component" value="Unassembled WGS sequence"/>
</dbReference>
<feature type="compositionally biased region" description="Low complexity" evidence="1">
    <location>
        <begin position="245"/>
        <end position="284"/>
    </location>
</feature>
<keyword evidence="3" id="KW-1185">Reference proteome</keyword>
<organism evidence="3">
    <name type="scientific">Salpingoeca rosetta (strain ATCC 50818 / BSB-021)</name>
    <dbReference type="NCBI Taxonomy" id="946362"/>
    <lineage>
        <taxon>Eukaryota</taxon>
        <taxon>Choanoflagellata</taxon>
        <taxon>Craspedida</taxon>
        <taxon>Salpingoecidae</taxon>
        <taxon>Salpingoeca</taxon>
    </lineage>
</organism>
<gene>
    <name evidence="2" type="ORF">PTSG_11410</name>
</gene>
<protein>
    <submittedName>
        <fullName evidence="2">Uncharacterized protein</fullName>
    </submittedName>
</protein>
<feature type="compositionally biased region" description="Basic and acidic residues" evidence="1">
    <location>
        <begin position="285"/>
        <end position="295"/>
    </location>
</feature>
<sequence length="540" mass="57066">MARRRRHHDDSSVTNDHDDGGGDDVKKAKQSGRGCCDGMVLVCDMDSTLVERPQSGLYPTLKESPCYEPVLQWLRDGGCILLNTTAHTRARRQFWDHIPPQYRRAGQVAMATCTGAAFVTGHCDSGDIVYSKDYIRSAVSGGTCLTPQQVAFVKPRILAILRKLYTDMAADPALIHLLSDKYQEPFSRLCARIAEHPGGADAVVTEELITTPGAVLCDTNEVLFSCSSVPDAAAIAIAELESGKDGSCSSDNSNSSSNNNNDSSSSGNGNDNNNNSNGSSSSSTDSRRQHLEKSSDANAGVYPSSMTLMGVPRAVADKYFGDLQRLCAQHGIEVSFAPNSVWFFKLGVNKATPIGWLRRSRHGAHIGCVDRADCSNGGSSGCCGVGSHGCDGEHGCCESGCCEATSTADVRQQQTDGSGDCDDGGDCGDGSGVSPYRFCTRPLDVRRALAIGDAPSGNDGPMAEFRRDGMEFVSCAGRVEEVPEDLRALHVGGKEAGTAAFVSALKHQLQKEQGEAGEGGGDTVLLAAAAARAVNALRKH</sequence>
<dbReference type="RefSeq" id="XP_004987557.1">
    <property type="nucleotide sequence ID" value="XM_004987500.1"/>
</dbReference>
<dbReference type="eggNOG" id="ENOG502RYA7">
    <property type="taxonomic scope" value="Eukaryota"/>
</dbReference>
<accession>F2UTE7</accession>
<dbReference type="EMBL" id="GL833027">
    <property type="protein sequence ID" value="EGD82829.1"/>
    <property type="molecule type" value="Genomic_DNA"/>
</dbReference>
<name>F2UTE7_SALR5</name>
<feature type="region of interest" description="Disordered" evidence="1">
    <location>
        <begin position="244"/>
        <end position="303"/>
    </location>
</feature>
<feature type="compositionally biased region" description="Basic and acidic residues" evidence="1">
    <location>
        <begin position="8"/>
        <end position="27"/>
    </location>
</feature>
<proteinExistence type="predicted"/>
<dbReference type="InParanoid" id="F2UTE7"/>
<dbReference type="GeneID" id="16068075"/>
<reference evidence="2" key="1">
    <citation type="submission" date="2009-08" db="EMBL/GenBank/DDBJ databases">
        <title>Annotation of Salpingoeca rosetta.</title>
        <authorList>
            <consortium name="The Broad Institute Genome Sequencing Platform"/>
            <person name="Russ C."/>
            <person name="Cuomo C."/>
            <person name="Burger G."/>
            <person name="Gray M.W."/>
            <person name="Holland P.W.H."/>
            <person name="King N."/>
            <person name="Lang F.B.F."/>
            <person name="Roger A.J."/>
            <person name="Ruiz-Trillo I."/>
            <person name="Young S.K."/>
            <person name="Zeng Q."/>
            <person name="Gargeya S."/>
            <person name="Alvarado L."/>
            <person name="Berlin A."/>
            <person name="Chapman S.B."/>
            <person name="Chen Z."/>
            <person name="Freedman E."/>
            <person name="Gellesch M."/>
            <person name="Goldberg J."/>
            <person name="Griggs A."/>
            <person name="Gujja S."/>
            <person name="Heilman E."/>
            <person name="Heiman D."/>
            <person name="Howarth C."/>
            <person name="Mehta T."/>
            <person name="Neiman D."/>
            <person name="Pearson M."/>
            <person name="Roberts A."/>
            <person name="Saif S."/>
            <person name="Shea T."/>
            <person name="Shenoy N."/>
            <person name="Sisk P."/>
            <person name="Stolte C."/>
            <person name="Sykes S."/>
            <person name="White J."/>
            <person name="Yandava C."/>
            <person name="Haas B."/>
            <person name="Nusbaum C."/>
            <person name="Birren B."/>
        </authorList>
    </citation>
    <scope>NUCLEOTIDE SEQUENCE [LARGE SCALE GENOMIC DNA]</scope>
    <source>
        <strain evidence="2">ATCC 50818</strain>
    </source>
</reference>